<evidence type="ECO:0000256" key="10">
    <source>
        <dbReference type="HAMAP-Rule" id="MF_00139"/>
    </source>
</evidence>
<dbReference type="InterPro" id="IPR011607">
    <property type="entry name" value="MGS-like_dom"/>
</dbReference>
<name>A0A0R2UFU8_9GAMM</name>
<dbReference type="PANTHER" id="PTHR11692:SF0">
    <property type="entry name" value="BIFUNCTIONAL PURINE BIOSYNTHESIS PROTEIN ATIC"/>
    <property type="match status" value="1"/>
</dbReference>
<reference evidence="12 13" key="1">
    <citation type="submission" date="2015-10" db="EMBL/GenBank/DDBJ databases">
        <title>Metagenome-Assembled Genomes uncover a global brackish microbiome.</title>
        <authorList>
            <person name="Hugerth L.W."/>
            <person name="Larsson J."/>
            <person name="Alneberg J."/>
            <person name="Lindh M.V."/>
            <person name="Legrand C."/>
            <person name="Pinhassi J."/>
            <person name="Andersson A.F."/>
        </authorList>
    </citation>
    <scope>NUCLEOTIDE SEQUENCE [LARGE SCALE GENOMIC DNA]</scope>
    <source>
        <strain evidence="12">BACL1 MAG-120820-bin45</strain>
    </source>
</reference>
<keyword evidence="5 10" id="KW-0658">Purine biosynthesis</keyword>
<evidence type="ECO:0000313" key="12">
    <source>
        <dbReference type="EMBL" id="KRO96346.1"/>
    </source>
</evidence>
<evidence type="ECO:0000256" key="9">
    <source>
        <dbReference type="ARBA" id="ARBA00050687"/>
    </source>
</evidence>
<dbReference type="GO" id="GO:0003937">
    <property type="term" value="F:IMP cyclohydrolase activity"/>
    <property type="evidence" value="ECO:0007669"/>
    <property type="project" value="UniProtKB-UniRule"/>
</dbReference>
<evidence type="ECO:0000256" key="3">
    <source>
        <dbReference type="ARBA" id="ARBA00007667"/>
    </source>
</evidence>
<dbReference type="PIRSF" id="PIRSF000414">
    <property type="entry name" value="AICARFT_IMPCHas"/>
    <property type="match status" value="1"/>
</dbReference>
<dbReference type="STRING" id="1655612.ABS10_03180"/>
<comment type="domain">
    <text evidence="10">The IMP cyclohydrolase activity resides in the N-terminal region.</text>
</comment>
<proteinExistence type="inferred from homology"/>
<dbReference type="SMART" id="SM00851">
    <property type="entry name" value="MGS"/>
    <property type="match status" value="1"/>
</dbReference>
<protein>
    <recommendedName>
        <fullName evidence="10">Bifunctional purine biosynthesis protein PurH</fullName>
    </recommendedName>
    <domain>
        <recommendedName>
            <fullName evidence="10">Phosphoribosylaminoimidazolecarboxamide formyltransferase</fullName>
            <ecNumber evidence="10">2.1.2.3</ecNumber>
        </recommendedName>
        <alternativeName>
            <fullName evidence="10">AICAR transformylase</fullName>
        </alternativeName>
    </domain>
    <domain>
        <recommendedName>
            <fullName evidence="10">IMP cyclohydrolase</fullName>
            <ecNumber evidence="10">3.5.4.10</ecNumber>
        </recommendedName>
        <alternativeName>
            <fullName evidence="10">ATIC</fullName>
        </alternativeName>
        <alternativeName>
            <fullName evidence="10">IMP synthase</fullName>
        </alternativeName>
        <alternativeName>
            <fullName evidence="10">Inosinicase</fullName>
        </alternativeName>
    </domain>
</protein>
<dbReference type="PROSITE" id="PS51855">
    <property type="entry name" value="MGS"/>
    <property type="match status" value="1"/>
</dbReference>
<dbReference type="Gene3D" id="3.40.140.20">
    <property type="match status" value="2"/>
</dbReference>
<dbReference type="InterPro" id="IPR024051">
    <property type="entry name" value="AICAR_Tfase_dup_dom_sf"/>
</dbReference>
<dbReference type="SUPFAM" id="SSF53927">
    <property type="entry name" value="Cytidine deaminase-like"/>
    <property type="match status" value="1"/>
</dbReference>
<feature type="domain" description="MGS-like" evidence="11">
    <location>
        <begin position="1"/>
        <end position="146"/>
    </location>
</feature>
<keyword evidence="6 10" id="KW-0378">Hydrolase</keyword>
<dbReference type="AlphaFoldDB" id="A0A0R2UFU8"/>
<comment type="pathway">
    <text evidence="1 10">Purine metabolism; IMP biosynthesis via de novo pathway; IMP from 5-formamido-1-(5-phospho-D-ribosyl)imidazole-4-carboxamide: step 1/1.</text>
</comment>
<dbReference type="InterPro" id="IPR002695">
    <property type="entry name" value="PurH-like"/>
</dbReference>
<comment type="similarity">
    <text evidence="3 10">Belongs to the PurH family.</text>
</comment>
<dbReference type="EC" id="3.5.4.10" evidence="10"/>
<gene>
    <name evidence="10" type="primary">purH</name>
    <name evidence="12" type="ORF">ABS10_03180</name>
</gene>
<dbReference type="Gene3D" id="3.40.50.1380">
    <property type="entry name" value="Methylglyoxal synthase-like domain"/>
    <property type="match status" value="1"/>
</dbReference>
<dbReference type="Pfam" id="PF01808">
    <property type="entry name" value="AICARFT_IMPCHas"/>
    <property type="match status" value="1"/>
</dbReference>
<dbReference type="NCBIfam" id="NF002049">
    <property type="entry name" value="PRK00881.1"/>
    <property type="match status" value="1"/>
</dbReference>
<dbReference type="GO" id="GO:0005829">
    <property type="term" value="C:cytosol"/>
    <property type="evidence" value="ECO:0007669"/>
    <property type="project" value="TreeGrafter"/>
</dbReference>
<comment type="catalytic activity">
    <reaction evidence="9 10">
        <text>IMP + H2O = 5-formamido-1-(5-phospho-D-ribosyl)imidazole-4-carboxamide</text>
        <dbReference type="Rhea" id="RHEA:18445"/>
        <dbReference type="ChEBI" id="CHEBI:15377"/>
        <dbReference type="ChEBI" id="CHEBI:58053"/>
        <dbReference type="ChEBI" id="CHEBI:58467"/>
        <dbReference type="EC" id="3.5.4.10"/>
    </reaction>
</comment>
<dbReference type="GO" id="GO:0004643">
    <property type="term" value="F:phosphoribosylaminoimidazolecarboxamide formyltransferase activity"/>
    <property type="evidence" value="ECO:0007669"/>
    <property type="project" value="UniProtKB-UniRule"/>
</dbReference>
<dbReference type="GO" id="GO:0006189">
    <property type="term" value="P:'de novo' IMP biosynthetic process"/>
    <property type="evidence" value="ECO:0007669"/>
    <property type="project" value="UniProtKB-UniRule"/>
</dbReference>
<evidence type="ECO:0000313" key="13">
    <source>
        <dbReference type="Proteomes" id="UP000051027"/>
    </source>
</evidence>
<evidence type="ECO:0000256" key="6">
    <source>
        <dbReference type="ARBA" id="ARBA00022801"/>
    </source>
</evidence>
<comment type="pathway">
    <text evidence="2 10">Purine metabolism; IMP biosynthesis via de novo pathway; 5-formamido-1-(5-phospho-D-ribosyl)imidazole-4-carboxamide from 5-amino-1-(5-phospho-D-ribosyl)imidazole-4-carboxamide (10-formyl THF route): step 1/1.</text>
</comment>
<evidence type="ECO:0000256" key="7">
    <source>
        <dbReference type="ARBA" id="ARBA00023268"/>
    </source>
</evidence>
<evidence type="ECO:0000256" key="8">
    <source>
        <dbReference type="ARBA" id="ARBA00050488"/>
    </source>
</evidence>
<dbReference type="Pfam" id="PF02142">
    <property type="entry name" value="MGS"/>
    <property type="match status" value="1"/>
</dbReference>
<evidence type="ECO:0000256" key="2">
    <source>
        <dbReference type="ARBA" id="ARBA00004954"/>
    </source>
</evidence>
<evidence type="ECO:0000256" key="4">
    <source>
        <dbReference type="ARBA" id="ARBA00022679"/>
    </source>
</evidence>
<dbReference type="EMBL" id="LICS01000002">
    <property type="protein sequence ID" value="KRO96346.1"/>
    <property type="molecule type" value="Genomic_DNA"/>
</dbReference>
<dbReference type="FunFam" id="3.40.140.20:FF:000002">
    <property type="entry name" value="Bifunctional purine biosynthesis protein PurH"/>
    <property type="match status" value="1"/>
</dbReference>
<dbReference type="NCBIfam" id="TIGR00355">
    <property type="entry name" value="purH"/>
    <property type="match status" value="1"/>
</dbReference>
<dbReference type="InterPro" id="IPR016193">
    <property type="entry name" value="Cytidine_deaminase-like"/>
</dbReference>
<sequence length="512" mass="56246">MNLIKPKTALISLSDKTNLDELVQFLLEQNVKMISTGGTFQAIRNITDKVIEVSDFTGFEEMMDGRVKTLHPKIHAGILARRDKDLEVLADRGYEVIDLVVVNLYPFKETIASDCTFEEAIEKIDIGGPTMIRSAAKNFQDVAVITNPEDYSVLMSEWSEQGGISYEFRKQLSKKVFALMADYNSAIAGYLSEGAAELPDYRFEQSSTLRYGENPHQSAKILTFSGLQHRNIANADIIQGKELSYNNIVDADAAWECVREFTEPACVIVKHANPCGVAEAQSCYDAYDLAFKTDPTSAFGGIIAFNKPVDDQTAEEINARQFVEVVLAPSFSDGALAAFAQKKNMRVLCADLEQDNPYPGTIKKVSGGILIQSDDHYSVPQADLRCVTKRQPSPEEMKDLMFAWTVAKFVKSNAIVYAKNKQTIGIGAGQMSRVISADIANLKAKNEGLIIEGAVMSSDAFFPFRDGIDKAAASGIAAIIQPGGSIRDEEVIAAADENNIAMVFTATRHFRH</sequence>
<dbReference type="SUPFAM" id="SSF52335">
    <property type="entry name" value="Methylglyoxal synthase-like"/>
    <property type="match status" value="1"/>
</dbReference>
<organism evidence="12 13">
    <name type="scientific">SAR86 cluster bacterium BACL1 MAG-120820-bin45</name>
    <dbReference type="NCBI Taxonomy" id="1655612"/>
    <lineage>
        <taxon>Bacteria</taxon>
        <taxon>Pseudomonadati</taxon>
        <taxon>Pseudomonadota</taxon>
        <taxon>Gammaproteobacteria</taxon>
        <taxon>SAR86 cluster</taxon>
    </lineage>
</organism>
<evidence type="ECO:0000256" key="1">
    <source>
        <dbReference type="ARBA" id="ARBA00004844"/>
    </source>
</evidence>
<accession>A0A0R2UFU8</accession>
<comment type="caution">
    <text evidence="12">The sequence shown here is derived from an EMBL/GenBank/DDBJ whole genome shotgun (WGS) entry which is preliminary data.</text>
</comment>
<dbReference type="HAMAP" id="MF_00139">
    <property type="entry name" value="PurH"/>
    <property type="match status" value="1"/>
</dbReference>
<evidence type="ECO:0000259" key="11">
    <source>
        <dbReference type="PROSITE" id="PS51855"/>
    </source>
</evidence>
<dbReference type="Proteomes" id="UP000051027">
    <property type="component" value="Unassembled WGS sequence"/>
</dbReference>
<keyword evidence="7 10" id="KW-0511">Multifunctional enzyme</keyword>
<keyword evidence="4 10" id="KW-0808">Transferase</keyword>
<dbReference type="FunFam" id="3.40.50.1380:FF:000001">
    <property type="entry name" value="Bifunctional purine biosynthesis protein PurH"/>
    <property type="match status" value="1"/>
</dbReference>
<evidence type="ECO:0000256" key="5">
    <source>
        <dbReference type="ARBA" id="ARBA00022755"/>
    </source>
</evidence>
<comment type="catalytic activity">
    <reaction evidence="8 10">
        <text>(6R)-10-formyltetrahydrofolate + 5-amino-1-(5-phospho-beta-D-ribosyl)imidazole-4-carboxamide = 5-formamido-1-(5-phospho-D-ribosyl)imidazole-4-carboxamide + (6S)-5,6,7,8-tetrahydrofolate</text>
        <dbReference type="Rhea" id="RHEA:22192"/>
        <dbReference type="ChEBI" id="CHEBI:57453"/>
        <dbReference type="ChEBI" id="CHEBI:58467"/>
        <dbReference type="ChEBI" id="CHEBI:58475"/>
        <dbReference type="ChEBI" id="CHEBI:195366"/>
        <dbReference type="EC" id="2.1.2.3"/>
    </reaction>
</comment>
<dbReference type="FunFam" id="3.40.140.20:FF:000001">
    <property type="entry name" value="Bifunctional purine biosynthesis protein PurH"/>
    <property type="match status" value="1"/>
</dbReference>
<dbReference type="SMART" id="SM00798">
    <property type="entry name" value="AICARFT_IMPCHas"/>
    <property type="match status" value="1"/>
</dbReference>
<dbReference type="UniPathway" id="UPA00074">
    <property type="reaction ID" value="UER00133"/>
</dbReference>
<dbReference type="EC" id="2.1.2.3" evidence="10"/>
<dbReference type="PANTHER" id="PTHR11692">
    <property type="entry name" value="BIFUNCTIONAL PURINE BIOSYNTHESIS PROTEIN PURH"/>
    <property type="match status" value="1"/>
</dbReference>
<dbReference type="InterPro" id="IPR036914">
    <property type="entry name" value="MGS-like_dom_sf"/>
</dbReference>
<dbReference type="CDD" id="cd01421">
    <property type="entry name" value="IMPCH"/>
    <property type="match status" value="1"/>
</dbReference>